<keyword evidence="16" id="KW-0862">Zinc</keyword>
<keyword evidence="14" id="KW-0479">Metal-binding</keyword>
<dbReference type="Gene3D" id="3.20.20.140">
    <property type="entry name" value="Metal-dependent hydrolases"/>
    <property type="match status" value="1"/>
</dbReference>
<sequence length="849" mass="93471">MSEKGKVMQRGTARAEAGFKVTTVRSTRVVLDNTICPAEILINDGKIVSILPGKSRTYASGEKVLDVGDLVVMPGIIDPHIHACEPGHTVLESYSSATKAAAAGGITTIVDMPMNCLPPTTTMANFDAKLKSARGQCHVDVAFWGGVIPGNQDELLPMLQAGVPGFKCFLTGCSDNEFPSVCLQDLHMVMNELEGTECVLLFHAEQDLGQWEPVAEDPAEYKSFLDSCPDAMEVDAIHTIADLCLQYKMPCHIVHLSSAQALPIIREARKKGAPLTVETAHHYLTLTSEHIPPGGTYYKCRPPIRGKNNREQLWAALQEGLIDMVVSAHNPCPPDLKHLDEGDFFKAQGGISSLQFGLPLFWTSAKSRGFSLHDLVQLMCTRPAALSRLEDQKGSLRPGMDADLVIWDPDKEFEVKRNMIHHKNKLTPYLGFRLCGEVFATLDTEGQHSLPGEGGRQLIGHVHKEMFQIMDEIKLGIQYAFQTQNPLTLAISGSGHCAMEAALMNAVERGDVVLVAVNGIWGERAADISERLGADVQQMVKSPGEYFTLKDIEQGLAQHKPAVLFITHGESSSGVLQPLDGLGELCHRYGSLLLVDSVASLGGAPIFMDQQEIDILYSGSQKVLNVPPGTAPISFSERARKKSLNRKTKPPSFYLDLGWLANYWGCDGKPRMYHHTPPVNNFFSLREGLAILAEQGLENSWKLHKENCLYLHEGLQKLGLKLFVKEEVARLPTVTTIVVPEGYDWKEITEFLMNKYAIEITGGLGPSVGKVLRIGLMGYNSTKFNVNRVLHALKDALQHCHKSKIFCPNCPHSQQGLGHQHTVVLQLGSYILQKRYFKPIRTIGSDARL</sequence>
<dbReference type="Gene3D" id="3.40.640.10">
    <property type="entry name" value="Type I PLP-dependent aspartate aminotransferase-like (Major domain)"/>
    <property type="match status" value="1"/>
</dbReference>
<evidence type="ECO:0000259" key="21">
    <source>
        <dbReference type="Pfam" id="PF00266"/>
    </source>
</evidence>
<keyword evidence="15" id="KW-0378">Hydrolase</keyword>
<dbReference type="CDD" id="cd06451">
    <property type="entry name" value="AGAT_like"/>
    <property type="match status" value="1"/>
</dbReference>
<evidence type="ECO:0000313" key="24">
    <source>
        <dbReference type="Proteomes" id="UP000050525"/>
    </source>
</evidence>
<dbReference type="FunFam" id="3.90.1150.10:FF:000039">
    <property type="entry name" value="Serine--pyruvate aminotransferase"/>
    <property type="match status" value="1"/>
</dbReference>
<dbReference type="GO" id="GO:0019752">
    <property type="term" value="P:carboxylic acid metabolic process"/>
    <property type="evidence" value="ECO:0007669"/>
    <property type="project" value="UniProtKB-ARBA"/>
</dbReference>
<evidence type="ECO:0000256" key="9">
    <source>
        <dbReference type="ARBA" id="ARBA00013027"/>
    </source>
</evidence>
<dbReference type="GO" id="GO:0004038">
    <property type="term" value="F:allantoinase activity"/>
    <property type="evidence" value="ECO:0007669"/>
    <property type="project" value="UniProtKB-EC"/>
</dbReference>
<comment type="subunit">
    <text evidence="7">Homotetramer.</text>
</comment>
<dbReference type="UniPathway" id="UPA00395">
    <property type="reaction ID" value="UER00653"/>
</dbReference>
<evidence type="ECO:0000313" key="23">
    <source>
        <dbReference type="EMBL" id="KYO40375.1"/>
    </source>
</evidence>
<dbReference type="GO" id="GO:0005737">
    <property type="term" value="C:cytoplasm"/>
    <property type="evidence" value="ECO:0007669"/>
    <property type="project" value="TreeGrafter"/>
</dbReference>
<comment type="cofactor">
    <cofactor evidence="2 20">
        <name>pyridoxal 5'-phosphate</name>
        <dbReference type="ChEBI" id="CHEBI:597326"/>
    </cofactor>
</comment>
<keyword evidence="24" id="KW-1185">Reference proteome</keyword>
<dbReference type="InterPro" id="IPR015421">
    <property type="entry name" value="PyrdxlP-dep_Trfase_major"/>
</dbReference>
<comment type="catalytic activity">
    <reaction evidence="19">
        <text>glyoxylate + L-alanine = glycine + pyruvate</text>
        <dbReference type="Rhea" id="RHEA:24248"/>
        <dbReference type="ChEBI" id="CHEBI:15361"/>
        <dbReference type="ChEBI" id="CHEBI:36655"/>
        <dbReference type="ChEBI" id="CHEBI:57305"/>
        <dbReference type="ChEBI" id="CHEBI:57972"/>
        <dbReference type="EC" id="2.6.1.44"/>
    </reaction>
    <physiologicalReaction direction="left-to-right" evidence="19">
        <dbReference type="Rhea" id="RHEA:24249"/>
    </physiologicalReaction>
</comment>
<proteinExistence type="inferred from homology"/>
<dbReference type="PANTHER" id="PTHR43668:SF2">
    <property type="entry name" value="ALLANTOINASE"/>
    <property type="match status" value="1"/>
</dbReference>
<evidence type="ECO:0000256" key="14">
    <source>
        <dbReference type="ARBA" id="ARBA00022723"/>
    </source>
</evidence>
<dbReference type="STRING" id="8496.A0A151NVC1"/>
<feature type="domain" description="Aminotransferase class V" evidence="21">
    <location>
        <begin position="459"/>
        <end position="782"/>
    </location>
</feature>
<name>A0A151NVC1_ALLMI</name>
<dbReference type="eggNOG" id="KOG2584">
    <property type="taxonomic scope" value="Eukaryota"/>
</dbReference>
<dbReference type="FunFam" id="3.40.640.10:FF:000027">
    <property type="entry name" value="Serine--pyruvate aminotransferase, mitochondrial"/>
    <property type="match status" value="1"/>
</dbReference>
<dbReference type="EMBL" id="AKHW03001930">
    <property type="protein sequence ID" value="KYO40375.1"/>
    <property type="molecule type" value="Genomic_DNA"/>
</dbReference>
<dbReference type="InterPro" id="IPR000192">
    <property type="entry name" value="Aminotrans_V_dom"/>
</dbReference>
<comment type="catalytic activity">
    <reaction evidence="18">
        <text>L-serine + pyruvate = 3-hydroxypyruvate + L-alanine</text>
        <dbReference type="Rhea" id="RHEA:22852"/>
        <dbReference type="ChEBI" id="CHEBI:15361"/>
        <dbReference type="ChEBI" id="CHEBI:17180"/>
        <dbReference type="ChEBI" id="CHEBI:33384"/>
        <dbReference type="ChEBI" id="CHEBI:57972"/>
        <dbReference type="EC" id="2.6.1.51"/>
    </reaction>
    <physiologicalReaction direction="left-to-right" evidence="18">
        <dbReference type="Rhea" id="RHEA:22853"/>
    </physiologicalReaction>
</comment>
<comment type="pathway">
    <text evidence="4">Nitrogen metabolism; (S)-allantoin degradation; allantoate from (S)-allantoin: step 1/1.</text>
</comment>
<evidence type="ECO:0000256" key="18">
    <source>
        <dbReference type="ARBA" id="ARBA00033634"/>
    </source>
</evidence>
<evidence type="ECO:0000256" key="17">
    <source>
        <dbReference type="ARBA" id="ARBA00022898"/>
    </source>
</evidence>
<keyword evidence="13" id="KW-0808">Transferase</keyword>
<dbReference type="Gene3D" id="3.90.1150.10">
    <property type="entry name" value="Aspartate Aminotransferase, domain 1"/>
    <property type="match status" value="1"/>
</dbReference>
<comment type="catalytic activity">
    <reaction evidence="1">
        <text>(S)-allantoin + H2O = allantoate + H(+)</text>
        <dbReference type="Rhea" id="RHEA:17029"/>
        <dbReference type="ChEBI" id="CHEBI:15377"/>
        <dbReference type="ChEBI" id="CHEBI:15378"/>
        <dbReference type="ChEBI" id="CHEBI:15678"/>
        <dbReference type="ChEBI" id="CHEBI:17536"/>
        <dbReference type="EC" id="3.5.2.5"/>
    </reaction>
</comment>
<evidence type="ECO:0000256" key="5">
    <source>
        <dbReference type="ARBA" id="ARBA00009236"/>
    </source>
</evidence>
<evidence type="ECO:0000256" key="11">
    <source>
        <dbReference type="ARBA" id="ARBA00019220"/>
    </source>
</evidence>
<evidence type="ECO:0000256" key="19">
    <source>
        <dbReference type="ARBA" id="ARBA00033660"/>
    </source>
</evidence>
<comment type="caution">
    <text evidence="23">The sequence shown here is derived from an EMBL/GenBank/DDBJ whole genome shotgun (WGS) entry which is preliminary data.</text>
</comment>
<dbReference type="GO" id="GO:0008270">
    <property type="term" value="F:zinc ion binding"/>
    <property type="evidence" value="ECO:0007669"/>
    <property type="project" value="InterPro"/>
</dbReference>
<dbReference type="Pfam" id="PF01979">
    <property type="entry name" value="Amidohydro_1"/>
    <property type="match status" value="1"/>
</dbReference>
<evidence type="ECO:0000256" key="4">
    <source>
        <dbReference type="ARBA" id="ARBA00004968"/>
    </source>
</evidence>
<feature type="domain" description="Amidohydrolase-related" evidence="22">
    <location>
        <begin position="71"/>
        <end position="411"/>
    </location>
</feature>
<dbReference type="GO" id="GO:0000256">
    <property type="term" value="P:allantoin catabolic process"/>
    <property type="evidence" value="ECO:0007669"/>
    <property type="project" value="UniProtKB-UniPathway"/>
</dbReference>
<gene>
    <name evidence="23" type="primary">AGXT-1</name>
    <name evidence="23" type="ORF">Y1Q_0013202</name>
</gene>
<dbReference type="PROSITE" id="PS00595">
    <property type="entry name" value="AA_TRANSFER_CLASS_5"/>
    <property type="match status" value="1"/>
</dbReference>
<evidence type="ECO:0000256" key="13">
    <source>
        <dbReference type="ARBA" id="ARBA00022679"/>
    </source>
</evidence>
<dbReference type="PANTHER" id="PTHR43668">
    <property type="entry name" value="ALLANTOINASE"/>
    <property type="match status" value="1"/>
</dbReference>
<dbReference type="InterPro" id="IPR020578">
    <property type="entry name" value="Aminotrans_V_PyrdxlP_BS"/>
</dbReference>
<dbReference type="InterPro" id="IPR006680">
    <property type="entry name" value="Amidohydro-rel"/>
</dbReference>
<dbReference type="Pfam" id="PF00266">
    <property type="entry name" value="Aminotran_5"/>
    <property type="match status" value="1"/>
</dbReference>
<dbReference type="SUPFAM" id="SSF53383">
    <property type="entry name" value="PLP-dependent transferases"/>
    <property type="match status" value="1"/>
</dbReference>
<evidence type="ECO:0000259" key="22">
    <source>
        <dbReference type="Pfam" id="PF01979"/>
    </source>
</evidence>
<evidence type="ECO:0000256" key="1">
    <source>
        <dbReference type="ARBA" id="ARBA00001756"/>
    </source>
</evidence>
<protein>
    <recommendedName>
        <fullName evidence="11">Alanine--glyoxylate aminotransferase</fullName>
        <ecNumber evidence="10">2.6.1.44</ecNumber>
        <ecNumber evidence="9">2.6.1.51</ecNumber>
        <ecNumber evidence="8">3.5.2.5</ecNumber>
    </recommendedName>
</protein>
<evidence type="ECO:0000256" key="20">
    <source>
        <dbReference type="RuleBase" id="RU004504"/>
    </source>
</evidence>
<dbReference type="InterPro" id="IPR050138">
    <property type="entry name" value="DHOase/Allantoinase_Hydrolase"/>
</dbReference>
<comment type="similarity">
    <text evidence="6">Belongs to the metallo-dependent hydrolases superfamily. Allantoinase family.</text>
</comment>
<dbReference type="NCBIfam" id="TIGR03178">
    <property type="entry name" value="allantoinase"/>
    <property type="match status" value="1"/>
</dbReference>
<evidence type="ECO:0000256" key="16">
    <source>
        <dbReference type="ARBA" id="ARBA00022833"/>
    </source>
</evidence>
<evidence type="ECO:0000256" key="10">
    <source>
        <dbReference type="ARBA" id="ARBA00013049"/>
    </source>
</evidence>
<dbReference type="GO" id="GO:0008453">
    <property type="term" value="F:alanine-glyoxylate transaminase activity"/>
    <property type="evidence" value="ECO:0007669"/>
    <property type="project" value="UniProtKB-EC"/>
</dbReference>
<evidence type="ECO:0000256" key="8">
    <source>
        <dbReference type="ARBA" id="ARBA00012863"/>
    </source>
</evidence>
<dbReference type="EC" id="2.6.1.44" evidence="10"/>
<dbReference type="GO" id="GO:0004760">
    <property type="term" value="F:L-serine-pyruvate transaminase activity"/>
    <property type="evidence" value="ECO:0007669"/>
    <property type="project" value="UniProtKB-EC"/>
</dbReference>
<dbReference type="SUPFAM" id="SSF51338">
    <property type="entry name" value="Composite domain of metallo-dependent hydrolases"/>
    <property type="match status" value="1"/>
</dbReference>
<dbReference type="InterPro" id="IPR011059">
    <property type="entry name" value="Metal-dep_hydrolase_composite"/>
</dbReference>
<evidence type="ECO:0000256" key="2">
    <source>
        <dbReference type="ARBA" id="ARBA00001933"/>
    </source>
</evidence>
<evidence type="ECO:0000256" key="12">
    <source>
        <dbReference type="ARBA" id="ARBA00022576"/>
    </source>
</evidence>
<dbReference type="InterPro" id="IPR017593">
    <property type="entry name" value="Allantoinase"/>
</dbReference>
<evidence type="ECO:0000256" key="15">
    <source>
        <dbReference type="ARBA" id="ARBA00022801"/>
    </source>
</evidence>
<evidence type="ECO:0000256" key="6">
    <source>
        <dbReference type="ARBA" id="ARBA00010368"/>
    </source>
</evidence>
<keyword evidence="12 23" id="KW-0032">Aminotransferase</keyword>
<comment type="similarity">
    <text evidence="5">Belongs to the class-V pyridoxal-phosphate-dependent aminotransferase family.</text>
</comment>
<evidence type="ECO:0000256" key="3">
    <source>
        <dbReference type="ARBA" id="ARBA00001947"/>
    </source>
</evidence>
<dbReference type="InterPro" id="IPR015424">
    <property type="entry name" value="PyrdxlP-dep_Trfase"/>
</dbReference>
<dbReference type="AlphaFoldDB" id="A0A151NVC1"/>
<dbReference type="InterPro" id="IPR015422">
    <property type="entry name" value="PyrdxlP-dep_Trfase_small"/>
</dbReference>
<keyword evidence="17" id="KW-0663">Pyridoxal phosphate</keyword>
<dbReference type="GO" id="GO:0006145">
    <property type="term" value="P:purine nucleobase catabolic process"/>
    <property type="evidence" value="ECO:0007669"/>
    <property type="project" value="TreeGrafter"/>
</dbReference>
<dbReference type="GO" id="GO:0050897">
    <property type="term" value="F:cobalt ion binding"/>
    <property type="evidence" value="ECO:0007669"/>
    <property type="project" value="InterPro"/>
</dbReference>
<dbReference type="SUPFAM" id="SSF51556">
    <property type="entry name" value="Metallo-dependent hydrolases"/>
    <property type="match status" value="1"/>
</dbReference>
<dbReference type="EC" id="2.6.1.51" evidence="9"/>
<comment type="cofactor">
    <cofactor evidence="3">
        <name>Zn(2+)</name>
        <dbReference type="ChEBI" id="CHEBI:29105"/>
    </cofactor>
</comment>
<accession>A0A151NVC1</accession>
<evidence type="ECO:0000256" key="7">
    <source>
        <dbReference type="ARBA" id="ARBA00011881"/>
    </source>
</evidence>
<dbReference type="InterPro" id="IPR032466">
    <property type="entry name" value="Metal_Hydrolase"/>
</dbReference>
<dbReference type="FunFam" id="3.20.20.140:FF:000032">
    <property type="entry name" value="Allantoinase Dal1"/>
    <property type="match status" value="1"/>
</dbReference>
<dbReference type="EC" id="3.5.2.5" evidence="8"/>
<organism evidence="23 24">
    <name type="scientific">Alligator mississippiensis</name>
    <name type="common">American alligator</name>
    <dbReference type="NCBI Taxonomy" id="8496"/>
    <lineage>
        <taxon>Eukaryota</taxon>
        <taxon>Metazoa</taxon>
        <taxon>Chordata</taxon>
        <taxon>Craniata</taxon>
        <taxon>Vertebrata</taxon>
        <taxon>Euteleostomi</taxon>
        <taxon>Archelosauria</taxon>
        <taxon>Archosauria</taxon>
        <taxon>Crocodylia</taxon>
        <taxon>Alligatoridae</taxon>
        <taxon>Alligatorinae</taxon>
        <taxon>Alligator</taxon>
    </lineage>
</organism>
<dbReference type="Proteomes" id="UP000050525">
    <property type="component" value="Unassembled WGS sequence"/>
</dbReference>
<reference evidence="23 24" key="1">
    <citation type="journal article" date="2012" name="Genome Biol.">
        <title>Sequencing three crocodilian genomes to illuminate the evolution of archosaurs and amniotes.</title>
        <authorList>
            <person name="St John J.A."/>
            <person name="Braun E.L."/>
            <person name="Isberg S.R."/>
            <person name="Miles L.G."/>
            <person name="Chong A.Y."/>
            <person name="Gongora J."/>
            <person name="Dalzell P."/>
            <person name="Moran C."/>
            <person name="Bed'hom B."/>
            <person name="Abzhanov A."/>
            <person name="Burgess S.C."/>
            <person name="Cooksey A.M."/>
            <person name="Castoe T.A."/>
            <person name="Crawford N.G."/>
            <person name="Densmore L.D."/>
            <person name="Drew J.C."/>
            <person name="Edwards S.V."/>
            <person name="Faircloth B.C."/>
            <person name="Fujita M.K."/>
            <person name="Greenwold M.J."/>
            <person name="Hoffmann F.G."/>
            <person name="Howard J.M."/>
            <person name="Iguchi T."/>
            <person name="Janes D.E."/>
            <person name="Khan S.Y."/>
            <person name="Kohno S."/>
            <person name="de Koning A.J."/>
            <person name="Lance S.L."/>
            <person name="McCarthy F.M."/>
            <person name="McCormack J.E."/>
            <person name="Merchant M.E."/>
            <person name="Peterson D.G."/>
            <person name="Pollock D.D."/>
            <person name="Pourmand N."/>
            <person name="Raney B.J."/>
            <person name="Roessler K.A."/>
            <person name="Sanford J.R."/>
            <person name="Sawyer R.H."/>
            <person name="Schmidt C.J."/>
            <person name="Triplett E.W."/>
            <person name="Tuberville T.D."/>
            <person name="Venegas-Anaya M."/>
            <person name="Howard J.T."/>
            <person name="Jarvis E.D."/>
            <person name="Guillette L.J.Jr."/>
            <person name="Glenn T.C."/>
            <person name="Green R.E."/>
            <person name="Ray D.A."/>
        </authorList>
    </citation>
    <scope>NUCLEOTIDE SEQUENCE [LARGE SCALE GENOMIC DNA]</scope>
    <source>
        <strain evidence="23">KSC_2009_1</strain>
    </source>
</reference>